<dbReference type="GO" id="GO:0006506">
    <property type="term" value="P:GPI anchor biosynthetic process"/>
    <property type="evidence" value="ECO:0007669"/>
    <property type="project" value="InterPro"/>
</dbReference>
<comment type="caution">
    <text evidence="4">The sequence shown here is derived from an EMBL/GenBank/DDBJ whole genome shotgun (WGS) entry which is preliminary data.</text>
</comment>
<evidence type="ECO:0000313" key="4">
    <source>
        <dbReference type="EMBL" id="KAL1585099.1"/>
    </source>
</evidence>
<dbReference type="InterPro" id="IPR044215">
    <property type="entry name" value="PIG-H"/>
</dbReference>
<keyword evidence="5" id="KW-1185">Reference proteome</keyword>
<dbReference type="PANTHER" id="PTHR15231">
    <property type="entry name" value="PHOSPHATIDYLINOSITOL N-ACETYLGLUCOSAMINYLTRANSFERASE SUBUNIT H"/>
    <property type="match status" value="1"/>
</dbReference>
<reference evidence="4 5" key="1">
    <citation type="journal article" date="2020" name="Microbiol. Resour. Announc.">
        <title>Draft Genome Sequence of a Cladosporium Species Isolated from the Mesophotic Ascidian Didemnum maculosum.</title>
        <authorList>
            <person name="Gioti A."/>
            <person name="Siaperas R."/>
            <person name="Nikolaivits E."/>
            <person name="Le Goff G."/>
            <person name="Ouazzani J."/>
            <person name="Kotoulas G."/>
            <person name="Topakas E."/>
        </authorList>
    </citation>
    <scope>NUCLEOTIDE SEQUENCE [LARGE SCALE GENOMIC DNA]</scope>
    <source>
        <strain evidence="4 5">TM138-S3</strain>
    </source>
</reference>
<dbReference type="GeneID" id="96007869"/>
<protein>
    <recommendedName>
        <fullName evidence="3">Phosphatidylinositol N-acetylglucosaminyltransferase subunit H conserved domain-containing protein</fullName>
    </recommendedName>
</protein>
<comment type="similarity">
    <text evidence="2">Belongs to the PIGH family.</text>
</comment>
<dbReference type="RefSeq" id="XP_069228205.1">
    <property type="nucleotide sequence ID" value="XM_069375031.1"/>
</dbReference>
<sequence>MLTTRRPTPTTVLYTYSTSSTPKTLTSHLLAALHTTLRLVAALALILALLGEYAHLKSSPLPALQPHLPNPSHLPPLLRLAAYAATFYFALRKGYTSESLLVVRGLGVQTATAGGSWLWGGSTRFIAASAVRDVFIHEAFKGFEVRFYLCIVVEGEEGVVVVFPSTLPRREVLEEVWRGARACLYEPKT</sequence>
<dbReference type="Proteomes" id="UP000803884">
    <property type="component" value="Unassembled WGS sequence"/>
</dbReference>
<accession>A0AB34KJ48</accession>
<evidence type="ECO:0000313" key="5">
    <source>
        <dbReference type="Proteomes" id="UP000803884"/>
    </source>
</evidence>
<organism evidence="4 5">
    <name type="scientific">Cladosporium halotolerans</name>
    <dbReference type="NCBI Taxonomy" id="1052096"/>
    <lineage>
        <taxon>Eukaryota</taxon>
        <taxon>Fungi</taxon>
        <taxon>Dikarya</taxon>
        <taxon>Ascomycota</taxon>
        <taxon>Pezizomycotina</taxon>
        <taxon>Dothideomycetes</taxon>
        <taxon>Dothideomycetidae</taxon>
        <taxon>Cladosporiales</taxon>
        <taxon>Cladosporiaceae</taxon>
        <taxon>Cladosporium</taxon>
    </lineage>
</organism>
<evidence type="ECO:0000256" key="1">
    <source>
        <dbReference type="ARBA" id="ARBA00004687"/>
    </source>
</evidence>
<evidence type="ECO:0000256" key="2">
    <source>
        <dbReference type="ARBA" id="ARBA00009610"/>
    </source>
</evidence>
<dbReference type="PANTHER" id="PTHR15231:SF1">
    <property type="entry name" value="PHOSPHATIDYLINOSITOL N-ACETYLGLUCOSAMINYLTRANSFERASE SUBUNIT H"/>
    <property type="match status" value="1"/>
</dbReference>
<comment type="pathway">
    <text evidence="1">Glycolipid biosynthesis; glycosylphosphatidylinositol-anchor biosynthesis.</text>
</comment>
<evidence type="ECO:0000259" key="3">
    <source>
        <dbReference type="Pfam" id="PF10181"/>
    </source>
</evidence>
<feature type="domain" description="Phosphatidylinositol N-acetylglucosaminyltransferase subunit H conserved" evidence="3">
    <location>
        <begin position="99"/>
        <end position="164"/>
    </location>
</feature>
<dbReference type="AlphaFoldDB" id="A0AB34KJ48"/>
<dbReference type="EMBL" id="JAAQHG020000021">
    <property type="protein sequence ID" value="KAL1585099.1"/>
    <property type="molecule type" value="Genomic_DNA"/>
</dbReference>
<dbReference type="GO" id="GO:0000506">
    <property type="term" value="C:glycosylphosphatidylinositol-N-acetylglucosaminyltransferase (GPI-GnT) complex"/>
    <property type="evidence" value="ECO:0007669"/>
    <property type="project" value="InterPro"/>
</dbReference>
<name>A0AB34KJ48_9PEZI</name>
<proteinExistence type="inferred from homology"/>
<dbReference type="Pfam" id="PF10181">
    <property type="entry name" value="PIG-H"/>
    <property type="match status" value="1"/>
</dbReference>
<gene>
    <name evidence="4" type="ORF">WHR41_06426</name>
</gene>
<dbReference type="InterPro" id="IPR019328">
    <property type="entry name" value="PIGH-H_dom"/>
</dbReference>